<dbReference type="KEGG" id="acan:ACA1_333300"/>
<dbReference type="VEuPathDB" id="AmoebaDB:ACA1_333300"/>
<dbReference type="Proteomes" id="UP000011083">
    <property type="component" value="Unassembled WGS sequence"/>
</dbReference>
<protein>
    <submittedName>
        <fullName evidence="1">Uncharacterized protein</fullName>
    </submittedName>
</protein>
<evidence type="ECO:0000313" key="1">
    <source>
        <dbReference type="EMBL" id="ELR24450.1"/>
    </source>
</evidence>
<name>L8HH05_ACACF</name>
<evidence type="ECO:0000313" key="2">
    <source>
        <dbReference type="Proteomes" id="UP000011083"/>
    </source>
</evidence>
<dbReference type="AlphaFoldDB" id="L8HH05"/>
<dbReference type="GeneID" id="14925473"/>
<reference evidence="1 2" key="1">
    <citation type="journal article" date="2013" name="Genome Biol.">
        <title>Genome of Acanthamoeba castellanii highlights extensive lateral gene transfer and early evolution of tyrosine kinase signaling.</title>
        <authorList>
            <person name="Clarke M."/>
            <person name="Lohan A.J."/>
            <person name="Liu B."/>
            <person name="Lagkouvardos I."/>
            <person name="Roy S."/>
            <person name="Zafar N."/>
            <person name="Bertelli C."/>
            <person name="Schilde C."/>
            <person name="Kianianmomeni A."/>
            <person name="Burglin T.R."/>
            <person name="Frech C."/>
            <person name="Turcotte B."/>
            <person name="Kopec K.O."/>
            <person name="Synnott J.M."/>
            <person name="Choo C."/>
            <person name="Paponov I."/>
            <person name="Finkler A."/>
            <person name="Soon Heng Tan C."/>
            <person name="Hutchins A.P."/>
            <person name="Weinmeier T."/>
            <person name="Rattei T."/>
            <person name="Chu J.S."/>
            <person name="Gimenez G."/>
            <person name="Irimia M."/>
            <person name="Rigden D.J."/>
            <person name="Fitzpatrick D.A."/>
            <person name="Lorenzo-Morales J."/>
            <person name="Bateman A."/>
            <person name="Chiu C.H."/>
            <person name="Tang P."/>
            <person name="Hegemann P."/>
            <person name="Fromm H."/>
            <person name="Raoult D."/>
            <person name="Greub G."/>
            <person name="Miranda-Saavedra D."/>
            <person name="Chen N."/>
            <person name="Nash P."/>
            <person name="Ginger M.L."/>
            <person name="Horn M."/>
            <person name="Schaap P."/>
            <person name="Caler L."/>
            <person name="Loftus B."/>
        </authorList>
    </citation>
    <scope>NUCLEOTIDE SEQUENCE [LARGE SCALE GENOMIC DNA]</scope>
    <source>
        <strain evidence="1 2">Neff</strain>
    </source>
</reference>
<sequence>MSTSPSRLDGFTRKLVHTMAEQYGLTTKSYAGYTLPFCRRGDDSVYEMKRVVISWAPSARLPKEPIGDMYLRLKGKRNRLDRACFQEAHDVAGALPVWESRRAVEERDEGGTRASKPSALTTQLLFPDEVLLAIFQHLPCEDLVLAWPMLRPWVQQESALRGGVHTEVVDCCLERRTHMKMSRRAPPADQRALDRHEWRRYCVDNYARWRFSHDDPRRRRRSMHQIKHARLPHD</sequence>
<proteinExistence type="predicted"/>
<accession>L8HH05</accession>
<gene>
    <name evidence="1" type="ORF">ACA1_333300</name>
</gene>
<dbReference type="RefSeq" id="XP_004355024.1">
    <property type="nucleotide sequence ID" value="XM_004354972.1"/>
</dbReference>
<keyword evidence="2" id="KW-1185">Reference proteome</keyword>
<dbReference type="EMBL" id="KB007819">
    <property type="protein sequence ID" value="ELR24450.1"/>
    <property type="molecule type" value="Genomic_DNA"/>
</dbReference>
<organism evidence="1 2">
    <name type="scientific">Acanthamoeba castellanii (strain ATCC 30010 / Neff)</name>
    <dbReference type="NCBI Taxonomy" id="1257118"/>
    <lineage>
        <taxon>Eukaryota</taxon>
        <taxon>Amoebozoa</taxon>
        <taxon>Discosea</taxon>
        <taxon>Longamoebia</taxon>
        <taxon>Centramoebida</taxon>
        <taxon>Acanthamoebidae</taxon>
        <taxon>Acanthamoeba</taxon>
    </lineage>
</organism>